<feature type="non-terminal residue" evidence="2">
    <location>
        <position position="72"/>
    </location>
</feature>
<dbReference type="Proteomes" id="UP001447188">
    <property type="component" value="Unassembled WGS sequence"/>
</dbReference>
<keyword evidence="1" id="KW-0732">Signal</keyword>
<evidence type="ECO:0000313" key="2">
    <source>
        <dbReference type="EMBL" id="KAL0630800.1"/>
    </source>
</evidence>
<feature type="chain" id="PRO_5047011479" evidence="1">
    <location>
        <begin position="18"/>
        <end position="72"/>
    </location>
</feature>
<dbReference type="PANTHER" id="PTHR37475">
    <property type="entry name" value="ZYGOTE-SPECIFIC CLASS V COPY B GENE PROTEIN"/>
    <property type="match status" value="1"/>
</dbReference>
<comment type="caution">
    <text evidence="2">The sequence shown here is derived from an EMBL/GenBank/DDBJ whole genome shotgun (WGS) entry which is preliminary data.</text>
</comment>
<feature type="signal peptide" evidence="1">
    <location>
        <begin position="1"/>
        <end position="17"/>
    </location>
</feature>
<protein>
    <submittedName>
        <fullName evidence="2">Uncharacterized protein</fullName>
    </submittedName>
</protein>
<accession>A0ABR3G4D6</accession>
<gene>
    <name evidence="2" type="ORF">Q9L58_010353</name>
</gene>
<name>A0ABR3G4D6_9PEZI</name>
<organism evidence="2 3">
    <name type="scientific">Discina gigas</name>
    <dbReference type="NCBI Taxonomy" id="1032678"/>
    <lineage>
        <taxon>Eukaryota</taxon>
        <taxon>Fungi</taxon>
        <taxon>Dikarya</taxon>
        <taxon>Ascomycota</taxon>
        <taxon>Pezizomycotina</taxon>
        <taxon>Pezizomycetes</taxon>
        <taxon>Pezizales</taxon>
        <taxon>Discinaceae</taxon>
        <taxon>Discina</taxon>
    </lineage>
</organism>
<reference evidence="2 3" key="1">
    <citation type="submission" date="2024-02" db="EMBL/GenBank/DDBJ databases">
        <title>Discinaceae phylogenomics.</title>
        <authorList>
            <person name="Dirks A.C."/>
            <person name="James T.Y."/>
        </authorList>
    </citation>
    <scope>NUCLEOTIDE SEQUENCE [LARGE SCALE GENOMIC DNA]</scope>
    <source>
        <strain evidence="2 3">ACD0624</strain>
    </source>
</reference>
<keyword evidence="3" id="KW-1185">Reference proteome</keyword>
<dbReference type="PANTHER" id="PTHR37475:SF1">
    <property type="entry name" value="ZYGOTE-SPECIFIC PROTEIN"/>
    <property type="match status" value="1"/>
</dbReference>
<evidence type="ECO:0000256" key="1">
    <source>
        <dbReference type="SAM" id="SignalP"/>
    </source>
</evidence>
<sequence length="72" mass="6809">MRPTVLLPIVLLPTALAGPVAYGICQSGCAGLVMACYAGAGAVWGATAGLGAAPAVLACNAAFGACSAKCAI</sequence>
<proteinExistence type="predicted"/>
<dbReference type="EMBL" id="JBBBZM010000379">
    <property type="protein sequence ID" value="KAL0630800.1"/>
    <property type="molecule type" value="Genomic_DNA"/>
</dbReference>
<evidence type="ECO:0000313" key="3">
    <source>
        <dbReference type="Proteomes" id="UP001447188"/>
    </source>
</evidence>